<proteinExistence type="predicted"/>
<evidence type="ECO:0000313" key="1">
    <source>
        <dbReference type="EMBL" id="OCT98445.1"/>
    </source>
</evidence>
<dbReference type="EMBL" id="CM004467">
    <property type="protein sequence ID" value="OCT98445.1"/>
    <property type="molecule type" value="Genomic_DNA"/>
</dbReference>
<organism evidence="1 2">
    <name type="scientific">Xenopus laevis</name>
    <name type="common">African clawed frog</name>
    <dbReference type="NCBI Taxonomy" id="8355"/>
    <lineage>
        <taxon>Eukaryota</taxon>
        <taxon>Metazoa</taxon>
        <taxon>Chordata</taxon>
        <taxon>Craniata</taxon>
        <taxon>Vertebrata</taxon>
        <taxon>Euteleostomi</taxon>
        <taxon>Amphibia</taxon>
        <taxon>Batrachia</taxon>
        <taxon>Anura</taxon>
        <taxon>Pipoidea</taxon>
        <taxon>Pipidae</taxon>
        <taxon>Xenopodinae</taxon>
        <taxon>Xenopus</taxon>
        <taxon>Xenopus</taxon>
    </lineage>
</organism>
<dbReference type="Proteomes" id="UP000694892">
    <property type="component" value="Chromosome 1S"/>
</dbReference>
<sequence length="70" mass="7801">MLPCIEIRQSKKLLLSFSGNSSLSYRGGPKAPGHFFLAVPDSNCWDGLQNYKDHCTCTSLLSYKTYNAII</sequence>
<dbReference type="AlphaFoldDB" id="A0A974DVT4"/>
<evidence type="ECO:0000313" key="2">
    <source>
        <dbReference type="Proteomes" id="UP000694892"/>
    </source>
</evidence>
<accession>A0A974DVT4</accession>
<gene>
    <name evidence="1" type="ORF">XELAEV_18010677mg</name>
</gene>
<name>A0A974DVT4_XENLA</name>
<reference evidence="2" key="1">
    <citation type="journal article" date="2016" name="Nature">
        <title>Genome evolution in the allotetraploid frog Xenopus laevis.</title>
        <authorList>
            <person name="Session A.M."/>
            <person name="Uno Y."/>
            <person name="Kwon T."/>
            <person name="Chapman J.A."/>
            <person name="Toyoda A."/>
            <person name="Takahashi S."/>
            <person name="Fukui A."/>
            <person name="Hikosaka A."/>
            <person name="Suzuki A."/>
            <person name="Kondo M."/>
            <person name="van Heeringen S.J."/>
            <person name="Quigley I."/>
            <person name="Heinz S."/>
            <person name="Ogino H."/>
            <person name="Ochi H."/>
            <person name="Hellsten U."/>
            <person name="Lyons J.B."/>
            <person name="Simakov O."/>
            <person name="Putnam N."/>
            <person name="Stites J."/>
            <person name="Kuroki Y."/>
            <person name="Tanaka T."/>
            <person name="Michiue T."/>
            <person name="Watanabe M."/>
            <person name="Bogdanovic O."/>
            <person name="Lister R."/>
            <person name="Georgiou G."/>
            <person name="Paranjpe S.S."/>
            <person name="van Kruijsbergen I."/>
            <person name="Shu S."/>
            <person name="Carlson J."/>
            <person name="Kinoshita T."/>
            <person name="Ohta Y."/>
            <person name="Mawaribuchi S."/>
            <person name="Jenkins J."/>
            <person name="Grimwood J."/>
            <person name="Schmutz J."/>
            <person name="Mitros T."/>
            <person name="Mozaffari S.V."/>
            <person name="Suzuki Y."/>
            <person name="Haramoto Y."/>
            <person name="Yamamoto T.S."/>
            <person name="Takagi C."/>
            <person name="Heald R."/>
            <person name="Miller K."/>
            <person name="Haudenschild C."/>
            <person name="Kitzman J."/>
            <person name="Nakayama T."/>
            <person name="Izutsu Y."/>
            <person name="Robert J."/>
            <person name="Fortriede J."/>
            <person name="Burns K."/>
            <person name="Lotay V."/>
            <person name="Karimi K."/>
            <person name="Yasuoka Y."/>
            <person name="Dichmann D.S."/>
            <person name="Flajnik M.F."/>
            <person name="Houston D.W."/>
            <person name="Shendure J."/>
            <person name="DuPasquier L."/>
            <person name="Vize P.D."/>
            <person name="Zorn A.M."/>
            <person name="Ito M."/>
            <person name="Marcotte E.M."/>
            <person name="Wallingford J.B."/>
            <person name="Ito Y."/>
            <person name="Asashima M."/>
            <person name="Ueno N."/>
            <person name="Matsuda Y."/>
            <person name="Veenstra G.J."/>
            <person name="Fujiyama A."/>
            <person name="Harland R.M."/>
            <person name="Taira M."/>
            <person name="Rokhsar D.S."/>
        </authorList>
    </citation>
    <scope>NUCLEOTIDE SEQUENCE [LARGE SCALE GENOMIC DNA]</scope>
    <source>
        <strain evidence="2">J</strain>
    </source>
</reference>
<protein>
    <submittedName>
        <fullName evidence="1">Uncharacterized protein</fullName>
    </submittedName>
</protein>